<proteinExistence type="predicted"/>
<reference evidence="1" key="1">
    <citation type="submission" date="2021-02" db="EMBL/GenBank/DDBJ databases">
        <authorList>
            <person name="Nowell W R."/>
        </authorList>
    </citation>
    <scope>NUCLEOTIDE SEQUENCE</scope>
</reference>
<gene>
    <name evidence="1" type="ORF">SMN809_LOCUS33886</name>
</gene>
<sequence>VIFSGRVRPFNQLLAEIENQPDGENFFHRLARVVSDGRVLHYLRHQQEIPGQM</sequence>
<evidence type="ECO:0000313" key="2">
    <source>
        <dbReference type="Proteomes" id="UP000676336"/>
    </source>
</evidence>
<organism evidence="1 2">
    <name type="scientific">Rotaria magnacalcarata</name>
    <dbReference type="NCBI Taxonomy" id="392030"/>
    <lineage>
        <taxon>Eukaryota</taxon>
        <taxon>Metazoa</taxon>
        <taxon>Spiralia</taxon>
        <taxon>Gnathifera</taxon>
        <taxon>Rotifera</taxon>
        <taxon>Eurotatoria</taxon>
        <taxon>Bdelloidea</taxon>
        <taxon>Philodinida</taxon>
        <taxon>Philodinidae</taxon>
        <taxon>Rotaria</taxon>
    </lineage>
</organism>
<name>A0A8S2X442_9BILA</name>
<protein>
    <submittedName>
        <fullName evidence="1">Uncharacterized protein</fullName>
    </submittedName>
</protein>
<feature type="non-terminal residue" evidence="1">
    <location>
        <position position="1"/>
    </location>
</feature>
<dbReference type="EMBL" id="CAJOBI010075805">
    <property type="protein sequence ID" value="CAF4477515.1"/>
    <property type="molecule type" value="Genomic_DNA"/>
</dbReference>
<comment type="caution">
    <text evidence="1">The sequence shown here is derived from an EMBL/GenBank/DDBJ whole genome shotgun (WGS) entry which is preliminary data.</text>
</comment>
<evidence type="ECO:0000313" key="1">
    <source>
        <dbReference type="EMBL" id="CAF4477515.1"/>
    </source>
</evidence>
<dbReference type="AlphaFoldDB" id="A0A8S2X442"/>
<accession>A0A8S2X442</accession>
<dbReference type="Proteomes" id="UP000676336">
    <property type="component" value="Unassembled WGS sequence"/>
</dbReference>